<name>A0A4U5NZ14_STECR</name>
<accession>A0A4U5NZ14</accession>
<organism evidence="1 2">
    <name type="scientific">Steinernema carpocapsae</name>
    <name type="common">Entomopathogenic nematode</name>
    <dbReference type="NCBI Taxonomy" id="34508"/>
    <lineage>
        <taxon>Eukaryota</taxon>
        <taxon>Metazoa</taxon>
        <taxon>Ecdysozoa</taxon>
        <taxon>Nematoda</taxon>
        <taxon>Chromadorea</taxon>
        <taxon>Rhabditida</taxon>
        <taxon>Tylenchina</taxon>
        <taxon>Panagrolaimomorpha</taxon>
        <taxon>Strongyloidoidea</taxon>
        <taxon>Steinernematidae</taxon>
        <taxon>Steinernema</taxon>
    </lineage>
</organism>
<keyword evidence="2" id="KW-1185">Reference proteome</keyword>
<dbReference type="EMBL" id="AZBU02000003">
    <property type="protein sequence ID" value="TKR88611.1"/>
    <property type="molecule type" value="Genomic_DNA"/>
</dbReference>
<evidence type="ECO:0000313" key="1">
    <source>
        <dbReference type="EMBL" id="TKR88611.1"/>
    </source>
</evidence>
<dbReference type="Proteomes" id="UP000298663">
    <property type="component" value="Unassembled WGS sequence"/>
</dbReference>
<evidence type="ECO:0000313" key="2">
    <source>
        <dbReference type="Proteomes" id="UP000298663"/>
    </source>
</evidence>
<protein>
    <submittedName>
        <fullName evidence="1">Uncharacterized protein</fullName>
    </submittedName>
</protein>
<gene>
    <name evidence="1" type="ORF">L596_012823</name>
</gene>
<proteinExistence type="predicted"/>
<reference evidence="1 2" key="1">
    <citation type="journal article" date="2015" name="Genome Biol.">
        <title>Comparative genomics of Steinernema reveals deeply conserved gene regulatory networks.</title>
        <authorList>
            <person name="Dillman A.R."/>
            <person name="Macchietto M."/>
            <person name="Porter C.F."/>
            <person name="Rogers A."/>
            <person name="Williams B."/>
            <person name="Antoshechkin I."/>
            <person name="Lee M.M."/>
            <person name="Goodwin Z."/>
            <person name="Lu X."/>
            <person name="Lewis E.E."/>
            <person name="Goodrich-Blair H."/>
            <person name="Stock S.P."/>
            <person name="Adams B.J."/>
            <person name="Sternberg P.W."/>
            <person name="Mortazavi A."/>
        </authorList>
    </citation>
    <scope>NUCLEOTIDE SEQUENCE [LARGE SCALE GENOMIC DNA]</scope>
    <source>
        <strain evidence="1 2">ALL</strain>
    </source>
</reference>
<dbReference type="AlphaFoldDB" id="A0A4U5NZ14"/>
<sequence>MTIASTFALFHYRITSHIHPTTLIVISPATLQNLRPYSAAARRLRRPQIGGLVAIPTCDWSGYLGLQGRPYGRA</sequence>
<reference evidence="1 2" key="2">
    <citation type="journal article" date="2019" name="G3 (Bethesda)">
        <title>Hybrid Assembly of the Genome of the Entomopathogenic Nematode Steinernema carpocapsae Identifies the X-Chromosome.</title>
        <authorList>
            <person name="Serra L."/>
            <person name="Macchietto M."/>
            <person name="Macias-Munoz A."/>
            <person name="McGill C.J."/>
            <person name="Rodriguez I.M."/>
            <person name="Rodriguez B."/>
            <person name="Murad R."/>
            <person name="Mortazavi A."/>
        </authorList>
    </citation>
    <scope>NUCLEOTIDE SEQUENCE [LARGE SCALE GENOMIC DNA]</scope>
    <source>
        <strain evidence="1 2">ALL</strain>
    </source>
</reference>
<comment type="caution">
    <text evidence="1">The sequence shown here is derived from an EMBL/GenBank/DDBJ whole genome shotgun (WGS) entry which is preliminary data.</text>
</comment>